<comment type="subcellular location">
    <subcellularLocation>
        <location evidence="1">Membrane</location>
        <topology evidence="1">Multi-pass membrane protein</topology>
    </subcellularLocation>
</comment>
<comment type="caution">
    <text evidence="7">The sequence shown here is derived from an EMBL/GenBank/DDBJ whole genome shotgun (WGS) entry which is preliminary data.</text>
</comment>
<dbReference type="GO" id="GO:0015205">
    <property type="term" value="F:nucleobase transmembrane transporter activity"/>
    <property type="evidence" value="ECO:0007669"/>
    <property type="project" value="TreeGrafter"/>
</dbReference>
<evidence type="ECO:0000256" key="3">
    <source>
        <dbReference type="ARBA" id="ARBA00022692"/>
    </source>
</evidence>
<accession>A0A9P4TXE9</accession>
<feature type="transmembrane region" description="Helical" evidence="6">
    <location>
        <begin position="124"/>
        <end position="147"/>
    </location>
</feature>
<feature type="transmembrane region" description="Helical" evidence="6">
    <location>
        <begin position="86"/>
        <end position="104"/>
    </location>
</feature>
<dbReference type="InterPro" id="IPR045225">
    <property type="entry name" value="Uracil/uridine/allantoin_perm"/>
</dbReference>
<dbReference type="EMBL" id="MU007049">
    <property type="protein sequence ID" value="KAF2429171.1"/>
    <property type="molecule type" value="Genomic_DNA"/>
</dbReference>
<dbReference type="Gene3D" id="1.10.4160.10">
    <property type="entry name" value="Hydantoin permease"/>
    <property type="match status" value="1"/>
</dbReference>
<feature type="transmembrane region" description="Helical" evidence="6">
    <location>
        <begin position="205"/>
        <end position="229"/>
    </location>
</feature>
<feature type="transmembrane region" description="Helical" evidence="6">
    <location>
        <begin position="437"/>
        <end position="456"/>
    </location>
</feature>
<dbReference type="OrthoDB" id="2018619at2759"/>
<evidence type="ECO:0000313" key="7">
    <source>
        <dbReference type="EMBL" id="KAF2429171.1"/>
    </source>
</evidence>
<gene>
    <name evidence="7" type="ORF">EJ08DRAFT_302453</name>
</gene>
<comment type="similarity">
    <text evidence="2">Belongs to the purine-cytosine permease (2.A.39) family.</text>
</comment>
<keyword evidence="3 6" id="KW-0812">Transmembrane</keyword>
<evidence type="ECO:0000256" key="5">
    <source>
        <dbReference type="ARBA" id="ARBA00023136"/>
    </source>
</evidence>
<feature type="transmembrane region" description="Helical" evidence="6">
    <location>
        <begin position="369"/>
        <end position="390"/>
    </location>
</feature>
<feature type="transmembrane region" description="Helical" evidence="6">
    <location>
        <begin position="289"/>
        <end position="314"/>
    </location>
</feature>
<keyword evidence="4 6" id="KW-1133">Transmembrane helix</keyword>
<evidence type="ECO:0008006" key="9">
    <source>
        <dbReference type="Google" id="ProtNLM"/>
    </source>
</evidence>
<dbReference type="AlphaFoldDB" id="A0A9P4TXE9"/>
<dbReference type="Pfam" id="PF02133">
    <property type="entry name" value="Transp_cyt_pur"/>
    <property type="match status" value="1"/>
</dbReference>
<evidence type="ECO:0000256" key="1">
    <source>
        <dbReference type="ARBA" id="ARBA00004141"/>
    </source>
</evidence>
<dbReference type="PANTHER" id="PTHR30618">
    <property type="entry name" value="NCS1 FAMILY PURINE/PYRIMIDINE TRANSPORTER"/>
    <property type="match status" value="1"/>
</dbReference>
<evidence type="ECO:0000256" key="2">
    <source>
        <dbReference type="ARBA" id="ARBA00008974"/>
    </source>
</evidence>
<dbReference type="PANTHER" id="PTHR30618:SF0">
    <property type="entry name" value="PURINE-URACIL PERMEASE NCS1"/>
    <property type="match status" value="1"/>
</dbReference>
<sequence length="489" mass="53938">MLSSLSPRRLKAKIEPQLHWRVPFKQGVYANSPRWSNPDLDPIPPEERTWGAVDYWAYWCSDMLAPPLASTVSSVMSLGFTARETIPIVFFGFLICSCVITATGKMGATYAVPFPVIVRSIFGMYGSMPIICIRSFVALMWTAILTVQAGQFLQRMIEAIWPSFITFPNHLSKDAGIDSAGILCFMLYWVLQSGLSLMPIKKLRILFLVKAVIVPPTFLALFLWAVIVTKGGGPFATGKMHITSTYMNTAYSALTGLNVIIGLFSSLAVNMPDFGRFSKNRLAGGHQFLALPIIGTLGALTPIFVTSASQQLWGEPIWFMPAVIANFDSRAAKFFTAFSFMLATIGNQVAAGSYPFSNDVTGLAPRYVNIFRGTCFICLFCVVSTPWNIIKNAAGLLAFLSGYSCLMGPLAGIMVTDYYLIKQKKLNLHEMYRDHGIYWYTGGFNIRAFVAFFVAVGPLMPGFAKSIAPTLNVGGSWKLYSFAWIFGFV</sequence>
<evidence type="ECO:0000313" key="8">
    <source>
        <dbReference type="Proteomes" id="UP000800235"/>
    </source>
</evidence>
<dbReference type="InterPro" id="IPR001248">
    <property type="entry name" value="Pur-cyt_permease"/>
</dbReference>
<reference evidence="7" key="1">
    <citation type="journal article" date="2020" name="Stud. Mycol.">
        <title>101 Dothideomycetes genomes: a test case for predicting lifestyles and emergence of pathogens.</title>
        <authorList>
            <person name="Haridas S."/>
            <person name="Albert R."/>
            <person name="Binder M."/>
            <person name="Bloem J."/>
            <person name="Labutti K."/>
            <person name="Salamov A."/>
            <person name="Andreopoulos B."/>
            <person name="Baker S."/>
            <person name="Barry K."/>
            <person name="Bills G."/>
            <person name="Bluhm B."/>
            <person name="Cannon C."/>
            <person name="Castanera R."/>
            <person name="Culley D."/>
            <person name="Daum C."/>
            <person name="Ezra D."/>
            <person name="Gonzalez J."/>
            <person name="Henrissat B."/>
            <person name="Kuo A."/>
            <person name="Liang C."/>
            <person name="Lipzen A."/>
            <person name="Lutzoni F."/>
            <person name="Magnuson J."/>
            <person name="Mondo S."/>
            <person name="Nolan M."/>
            <person name="Ohm R."/>
            <person name="Pangilinan J."/>
            <person name="Park H.-J."/>
            <person name="Ramirez L."/>
            <person name="Alfaro M."/>
            <person name="Sun H."/>
            <person name="Tritt A."/>
            <person name="Yoshinaga Y."/>
            <person name="Zwiers L.-H."/>
            <person name="Turgeon B."/>
            <person name="Goodwin S."/>
            <person name="Spatafora J."/>
            <person name="Crous P."/>
            <person name="Grigoriev I."/>
        </authorList>
    </citation>
    <scope>NUCLEOTIDE SEQUENCE</scope>
    <source>
        <strain evidence="7">CBS 130266</strain>
    </source>
</reference>
<keyword evidence="8" id="KW-1185">Reference proteome</keyword>
<dbReference type="Proteomes" id="UP000800235">
    <property type="component" value="Unassembled WGS sequence"/>
</dbReference>
<feature type="transmembrane region" description="Helical" evidence="6">
    <location>
        <begin position="334"/>
        <end position="357"/>
    </location>
</feature>
<feature type="transmembrane region" description="Helical" evidence="6">
    <location>
        <begin position="396"/>
        <end position="416"/>
    </location>
</feature>
<evidence type="ECO:0000256" key="4">
    <source>
        <dbReference type="ARBA" id="ARBA00022989"/>
    </source>
</evidence>
<proteinExistence type="inferred from homology"/>
<name>A0A9P4TXE9_9PEZI</name>
<dbReference type="GO" id="GO:0005886">
    <property type="term" value="C:plasma membrane"/>
    <property type="evidence" value="ECO:0007669"/>
    <property type="project" value="TreeGrafter"/>
</dbReference>
<feature type="transmembrane region" description="Helical" evidence="6">
    <location>
        <begin position="249"/>
        <end position="269"/>
    </location>
</feature>
<evidence type="ECO:0000256" key="6">
    <source>
        <dbReference type="SAM" id="Phobius"/>
    </source>
</evidence>
<keyword evidence="5 6" id="KW-0472">Membrane</keyword>
<protein>
    <recommendedName>
        <fullName evidence="9">Allantoin permease</fullName>
    </recommendedName>
</protein>
<organism evidence="7 8">
    <name type="scientific">Tothia fuscella</name>
    <dbReference type="NCBI Taxonomy" id="1048955"/>
    <lineage>
        <taxon>Eukaryota</taxon>
        <taxon>Fungi</taxon>
        <taxon>Dikarya</taxon>
        <taxon>Ascomycota</taxon>
        <taxon>Pezizomycotina</taxon>
        <taxon>Dothideomycetes</taxon>
        <taxon>Pleosporomycetidae</taxon>
        <taxon>Venturiales</taxon>
        <taxon>Cylindrosympodiaceae</taxon>
        <taxon>Tothia</taxon>
    </lineage>
</organism>